<keyword evidence="4 7" id="KW-0689">Ribosomal protein</keyword>
<dbReference type="InterPro" id="IPR005484">
    <property type="entry name" value="Ribosomal_uL18_bac/plant/anim"/>
</dbReference>
<dbReference type="OrthoDB" id="9810939at2"/>
<dbReference type="GO" id="GO:0003735">
    <property type="term" value="F:structural constituent of ribosome"/>
    <property type="evidence" value="ECO:0007669"/>
    <property type="project" value="InterPro"/>
</dbReference>
<dbReference type="InterPro" id="IPR057268">
    <property type="entry name" value="Ribosomal_L18"/>
</dbReference>
<dbReference type="EMBL" id="CP013259">
    <property type="protein sequence ID" value="ANZ22692.1"/>
    <property type="molecule type" value="Genomic_DNA"/>
</dbReference>
<organism evidence="8 9">
    <name type="scientific">Buchnera aphidicola subsp. Diuraphis noxia</name>
    <dbReference type="NCBI Taxonomy" id="118101"/>
    <lineage>
        <taxon>Bacteria</taxon>
        <taxon>Pseudomonadati</taxon>
        <taxon>Pseudomonadota</taxon>
        <taxon>Gammaproteobacteria</taxon>
        <taxon>Enterobacterales</taxon>
        <taxon>Erwiniaceae</taxon>
        <taxon>Buchnera</taxon>
    </lineage>
</organism>
<protein>
    <recommendedName>
        <fullName evidence="6 7">Large ribosomal subunit protein uL18</fullName>
    </recommendedName>
</protein>
<dbReference type="CDD" id="cd00432">
    <property type="entry name" value="Ribosomal_L18_L5e"/>
    <property type="match status" value="1"/>
</dbReference>
<dbReference type="Pfam" id="PF00861">
    <property type="entry name" value="Ribosomal_L18p"/>
    <property type="match status" value="1"/>
</dbReference>
<proteinExistence type="inferred from homology"/>
<evidence type="ECO:0000313" key="8">
    <source>
        <dbReference type="EMBL" id="ANZ22692.1"/>
    </source>
</evidence>
<evidence type="ECO:0000313" key="9">
    <source>
        <dbReference type="Proteomes" id="UP000093070"/>
    </source>
</evidence>
<dbReference type="Gene3D" id="3.30.420.100">
    <property type="match status" value="1"/>
</dbReference>
<keyword evidence="3 7" id="KW-0694">RNA-binding</keyword>
<evidence type="ECO:0000256" key="7">
    <source>
        <dbReference type="HAMAP-Rule" id="MF_01337"/>
    </source>
</evidence>
<dbReference type="STRING" id="118101.ATN01_02525"/>
<evidence type="ECO:0000256" key="4">
    <source>
        <dbReference type="ARBA" id="ARBA00022980"/>
    </source>
</evidence>
<evidence type="ECO:0000256" key="6">
    <source>
        <dbReference type="ARBA" id="ARBA00035197"/>
    </source>
</evidence>
<keyword evidence="2 7" id="KW-0699">rRNA-binding</keyword>
<dbReference type="GO" id="GO:0006412">
    <property type="term" value="P:translation"/>
    <property type="evidence" value="ECO:0007669"/>
    <property type="project" value="UniProtKB-UniRule"/>
</dbReference>
<gene>
    <name evidence="7" type="primary">rplR</name>
    <name evidence="8" type="ORF">ATN01_02525</name>
</gene>
<dbReference type="HAMAP" id="MF_01337_B">
    <property type="entry name" value="Ribosomal_uL18_B"/>
    <property type="match status" value="1"/>
</dbReference>
<evidence type="ECO:0000256" key="1">
    <source>
        <dbReference type="ARBA" id="ARBA00007116"/>
    </source>
</evidence>
<name>A0A1B2H928_BUCDN</name>
<comment type="subunit">
    <text evidence="7">Part of the 50S ribosomal subunit; part of the 5S rRNA/L5/L18/L25 subcomplex. Contacts the 5S and 23S rRNAs.</text>
</comment>
<keyword evidence="5 7" id="KW-0687">Ribonucleoprotein</keyword>
<evidence type="ECO:0000256" key="3">
    <source>
        <dbReference type="ARBA" id="ARBA00022884"/>
    </source>
</evidence>
<reference evidence="8 9" key="1">
    <citation type="submission" date="2015-11" db="EMBL/GenBank/DDBJ databases">
        <title>The complete genome of Buchnera aphidicola from Diuraphis noxia biotype SAM.</title>
        <authorList>
            <person name="Burger N.F.V."/>
            <person name="Oberholster A.-M."/>
        </authorList>
    </citation>
    <scope>NUCLEOTIDE SEQUENCE [LARGE SCALE GENOMIC DNA]</scope>
    <source>
        <strain evidence="8">SAM</strain>
    </source>
</reference>
<dbReference type="PATRIC" id="fig|118101.4.peg.503"/>
<dbReference type="RefSeq" id="WP_075433513.1">
    <property type="nucleotide sequence ID" value="NZ_CP013259.1"/>
</dbReference>
<dbReference type="SUPFAM" id="SSF53137">
    <property type="entry name" value="Translational machinery components"/>
    <property type="match status" value="1"/>
</dbReference>
<dbReference type="AlphaFoldDB" id="A0A1B2H928"/>
<dbReference type="PANTHER" id="PTHR12899">
    <property type="entry name" value="39S RIBOSOMAL PROTEIN L18, MITOCHONDRIAL"/>
    <property type="match status" value="1"/>
</dbReference>
<sequence>MIITSKSKITARIRRYMKTRCKMKALGVIRLVIHRTSRHIYAQIISSKESKVLAFASTLEKKINVNLKYTGNKKSAKIIGRIIAERALSKGIHNVSFDRSGFKYHGRIKELAKSARAFGLKF</sequence>
<evidence type="ECO:0000256" key="2">
    <source>
        <dbReference type="ARBA" id="ARBA00022730"/>
    </source>
</evidence>
<accession>A0A1B2H928</accession>
<dbReference type="GO" id="GO:0022625">
    <property type="term" value="C:cytosolic large ribosomal subunit"/>
    <property type="evidence" value="ECO:0007669"/>
    <property type="project" value="TreeGrafter"/>
</dbReference>
<comment type="similarity">
    <text evidence="1 7">Belongs to the universal ribosomal protein uL18 family.</text>
</comment>
<dbReference type="GO" id="GO:0008097">
    <property type="term" value="F:5S rRNA binding"/>
    <property type="evidence" value="ECO:0007669"/>
    <property type="project" value="TreeGrafter"/>
</dbReference>
<evidence type="ECO:0000256" key="5">
    <source>
        <dbReference type="ARBA" id="ARBA00023274"/>
    </source>
</evidence>
<dbReference type="InterPro" id="IPR004389">
    <property type="entry name" value="Ribosomal_uL18_bac-type"/>
</dbReference>
<comment type="function">
    <text evidence="7">This is one of the proteins that bind and probably mediate the attachment of the 5S RNA into the large ribosomal subunit, where it forms part of the central protuberance.</text>
</comment>
<dbReference type="Proteomes" id="UP000093070">
    <property type="component" value="Chromosome"/>
</dbReference>
<dbReference type="FunFam" id="3.30.420.100:FF:000001">
    <property type="entry name" value="50S ribosomal protein L18"/>
    <property type="match status" value="1"/>
</dbReference>
<dbReference type="PANTHER" id="PTHR12899:SF3">
    <property type="entry name" value="LARGE RIBOSOMAL SUBUNIT PROTEIN UL18M"/>
    <property type="match status" value="1"/>
</dbReference>
<dbReference type="NCBIfam" id="TIGR00060">
    <property type="entry name" value="L18_bact"/>
    <property type="match status" value="1"/>
</dbReference>